<keyword evidence="3" id="KW-1185">Reference proteome</keyword>
<name>A0A8H6U3L1_9AGAR</name>
<evidence type="ECO:0000256" key="1">
    <source>
        <dbReference type="SAM" id="MobiDB-lite"/>
    </source>
</evidence>
<reference evidence="2" key="1">
    <citation type="submission" date="2020-05" db="EMBL/GenBank/DDBJ databases">
        <title>Mycena genomes resolve the evolution of fungal bioluminescence.</title>
        <authorList>
            <person name="Tsai I.J."/>
        </authorList>
    </citation>
    <scope>NUCLEOTIDE SEQUENCE</scope>
    <source>
        <strain evidence="2">CCC161011</strain>
    </source>
</reference>
<organism evidence="2 3">
    <name type="scientific">Mycena venus</name>
    <dbReference type="NCBI Taxonomy" id="2733690"/>
    <lineage>
        <taxon>Eukaryota</taxon>
        <taxon>Fungi</taxon>
        <taxon>Dikarya</taxon>
        <taxon>Basidiomycota</taxon>
        <taxon>Agaricomycotina</taxon>
        <taxon>Agaricomycetes</taxon>
        <taxon>Agaricomycetidae</taxon>
        <taxon>Agaricales</taxon>
        <taxon>Marasmiineae</taxon>
        <taxon>Mycenaceae</taxon>
        <taxon>Mycena</taxon>
    </lineage>
</organism>
<dbReference type="EMBL" id="JACAZI010000037">
    <property type="protein sequence ID" value="KAF7328227.1"/>
    <property type="molecule type" value="Genomic_DNA"/>
</dbReference>
<protein>
    <submittedName>
        <fullName evidence="2">Uncharacterized protein</fullName>
    </submittedName>
</protein>
<dbReference type="Proteomes" id="UP000620124">
    <property type="component" value="Unassembled WGS sequence"/>
</dbReference>
<proteinExistence type="predicted"/>
<gene>
    <name evidence="2" type="ORF">MVEN_02562500</name>
</gene>
<sequence length="169" mass="18522">MRIGGKGERKRDERGEGETRTHFGIFAPPALKQEEDVVLGWDSRRERHTFVGEIAGFSLMLTPTQHNLITQVASILRALGGAGAECVCAPSFAGAAHVDPAVPPHPPKEKDRTTSLGSEQEGGLVWSQRREKAAEYREVAARDQKERKCAGVRHTRYGGPVKLCRKNPG</sequence>
<evidence type="ECO:0000313" key="3">
    <source>
        <dbReference type="Proteomes" id="UP000620124"/>
    </source>
</evidence>
<evidence type="ECO:0000313" key="2">
    <source>
        <dbReference type="EMBL" id="KAF7328227.1"/>
    </source>
</evidence>
<feature type="region of interest" description="Disordered" evidence="1">
    <location>
        <begin position="1"/>
        <end position="21"/>
    </location>
</feature>
<dbReference type="AlphaFoldDB" id="A0A8H6U3L1"/>
<feature type="region of interest" description="Disordered" evidence="1">
    <location>
        <begin position="96"/>
        <end position="129"/>
    </location>
</feature>
<comment type="caution">
    <text evidence="2">The sequence shown here is derived from an EMBL/GenBank/DDBJ whole genome shotgun (WGS) entry which is preliminary data.</text>
</comment>
<accession>A0A8H6U3L1</accession>